<dbReference type="SUPFAM" id="SSF56752">
    <property type="entry name" value="D-aminoacid aminotransferase-like PLP-dependent enzymes"/>
    <property type="match status" value="1"/>
</dbReference>
<sequence>MQLDADFYCYRNGQLVLIETDDNPDVSLAAADSWLVDEGRVRSLADHEARFRKAIDEVAPDHAYLLDDFLEQVRKVLPRTGRWFPRIEYHLDDNTDSHLRLRLRSAPETTPTVRLWSLDEPDPRVSPTIKGPDLSLGQQLRRRANLHGAEEAVLLTSEGFISECALSALVWWRGDVLCAPGDEVPWLESITRNEVFALASQAGYATQTELAKPGDLDGLEIWVLSSLQGIRVVTGWDALPSGPAAPVHADTFRKRLRLLSASID</sequence>
<reference evidence="1" key="1">
    <citation type="submission" date="2020-05" db="EMBL/GenBank/DDBJ databases">
        <authorList>
            <person name="Chiriac C."/>
            <person name="Salcher M."/>
            <person name="Ghai R."/>
            <person name="Kavagutti S V."/>
        </authorList>
    </citation>
    <scope>NUCLEOTIDE SEQUENCE</scope>
</reference>
<protein>
    <submittedName>
        <fullName evidence="1">Unannotated protein</fullName>
    </submittedName>
</protein>
<organism evidence="1">
    <name type="scientific">freshwater metagenome</name>
    <dbReference type="NCBI Taxonomy" id="449393"/>
    <lineage>
        <taxon>unclassified sequences</taxon>
        <taxon>metagenomes</taxon>
        <taxon>ecological metagenomes</taxon>
    </lineage>
</organism>
<dbReference type="InterPro" id="IPR001544">
    <property type="entry name" value="Aminotrans_IV"/>
</dbReference>
<dbReference type="EMBL" id="CAEZUW010000026">
    <property type="protein sequence ID" value="CAB4608628.1"/>
    <property type="molecule type" value="Genomic_DNA"/>
</dbReference>
<dbReference type="EMBL" id="CAEZSH010000170">
    <property type="protein sequence ID" value="CAB4547013.1"/>
    <property type="molecule type" value="Genomic_DNA"/>
</dbReference>
<dbReference type="InterPro" id="IPR036038">
    <property type="entry name" value="Aminotransferase-like"/>
</dbReference>
<accession>A0A6J6C976</accession>
<evidence type="ECO:0000313" key="2">
    <source>
        <dbReference type="EMBL" id="CAB4608628.1"/>
    </source>
</evidence>
<dbReference type="InterPro" id="IPR043132">
    <property type="entry name" value="BCAT-like_C"/>
</dbReference>
<gene>
    <name evidence="1" type="ORF">UFOPK1410_01032</name>
    <name evidence="2" type="ORF">UFOPK1855_00275</name>
</gene>
<dbReference type="Gene3D" id="3.20.10.10">
    <property type="entry name" value="D-amino Acid Aminotransferase, subunit A, domain 2"/>
    <property type="match status" value="1"/>
</dbReference>
<dbReference type="AlphaFoldDB" id="A0A6J6C976"/>
<dbReference type="GO" id="GO:0003824">
    <property type="term" value="F:catalytic activity"/>
    <property type="evidence" value="ECO:0007669"/>
    <property type="project" value="InterPro"/>
</dbReference>
<dbReference type="Pfam" id="PF01063">
    <property type="entry name" value="Aminotran_4"/>
    <property type="match status" value="1"/>
</dbReference>
<name>A0A6J6C976_9ZZZZ</name>
<proteinExistence type="predicted"/>
<evidence type="ECO:0000313" key="1">
    <source>
        <dbReference type="EMBL" id="CAB4547013.1"/>
    </source>
</evidence>